<dbReference type="EMBL" id="BSXN01003878">
    <property type="protein sequence ID" value="GME80139.1"/>
    <property type="molecule type" value="Genomic_DNA"/>
</dbReference>
<dbReference type="FunFam" id="3.30.360.10:FF:000008">
    <property type="entry name" value="Alpha-aminoadipic semialdehyde synthase, mitochondrial"/>
    <property type="match status" value="1"/>
</dbReference>
<evidence type="ECO:0000256" key="3">
    <source>
        <dbReference type="ARBA" id="ARBA00023154"/>
    </source>
</evidence>
<proteinExistence type="predicted"/>
<protein>
    <submittedName>
        <fullName evidence="5">Unnamed protein product</fullName>
    </submittedName>
</protein>
<gene>
    <name evidence="5" type="ORF">Cboi02_000632200</name>
</gene>
<evidence type="ECO:0000313" key="6">
    <source>
        <dbReference type="Proteomes" id="UP001165120"/>
    </source>
</evidence>
<dbReference type="GO" id="GO:0005737">
    <property type="term" value="C:cytoplasm"/>
    <property type="evidence" value="ECO:0007669"/>
    <property type="project" value="TreeGrafter"/>
</dbReference>
<sequence length="327" mass="36391">MNEIGLDPGIDHLYAVKTIDEVHKAGGKIKSFLSYCGGLPAPEDSDNPLGYKFSWSSRGVLLALRNSAKYWKNGEIESVTSEELMNSAKPYFIYPGFALVCYPNRDSTTYKELYSIPEAETVIRGTLRFQGFPEFIKVLVDLGFLKEDADEIFSSEISWKDALSKYIGAESNSESDIIAKIDSLTKFKDEADRERILAGFKWLGLFSDNKIIPRGNPLDTLCATLEELMQYGPNERDLVILQHKFGIEWADGTTETRTSTLVDYGVPGGYSSMAKLVGVPCAVATLQVLNGKLSTPGLFAPMTPEINDPIMKILKDEYDIYLTEKTL</sequence>
<keyword evidence="3" id="KW-0028">Amino-acid biosynthesis</keyword>
<comment type="caution">
    <text evidence="5">The sequence shown here is derived from an EMBL/GenBank/DDBJ whole genome shotgun (WGS) entry which is preliminary data.</text>
</comment>
<dbReference type="Gene3D" id="3.30.360.10">
    <property type="entry name" value="Dihydrodipicolinate Reductase, domain 2"/>
    <property type="match status" value="2"/>
</dbReference>
<name>A0A9W6T8H8_CANBO</name>
<evidence type="ECO:0000313" key="5">
    <source>
        <dbReference type="EMBL" id="GME80139.1"/>
    </source>
</evidence>
<dbReference type="SUPFAM" id="SSF55347">
    <property type="entry name" value="Glyceraldehyde-3-phosphate dehydrogenase-like, C-terminal domain"/>
    <property type="match status" value="1"/>
</dbReference>
<dbReference type="PANTHER" id="PTHR11133">
    <property type="entry name" value="SACCHAROPINE DEHYDROGENASE"/>
    <property type="match status" value="1"/>
</dbReference>
<organism evidence="5 6">
    <name type="scientific">Candida boidinii</name>
    <name type="common">Yeast</name>
    <dbReference type="NCBI Taxonomy" id="5477"/>
    <lineage>
        <taxon>Eukaryota</taxon>
        <taxon>Fungi</taxon>
        <taxon>Dikarya</taxon>
        <taxon>Ascomycota</taxon>
        <taxon>Saccharomycotina</taxon>
        <taxon>Pichiomycetes</taxon>
        <taxon>Pichiales</taxon>
        <taxon>Pichiaceae</taxon>
        <taxon>Ogataea</taxon>
        <taxon>Ogataea/Candida clade</taxon>
    </lineage>
</organism>
<dbReference type="InterPro" id="IPR051168">
    <property type="entry name" value="AASS"/>
</dbReference>
<keyword evidence="2" id="KW-0560">Oxidoreductase</keyword>
<dbReference type="AlphaFoldDB" id="A0A9W6T8H8"/>
<evidence type="ECO:0000256" key="2">
    <source>
        <dbReference type="ARBA" id="ARBA00023002"/>
    </source>
</evidence>
<accession>A0A9W6T8H8</accession>
<dbReference type="GO" id="GO:0004753">
    <property type="term" value="F:saccharopine dehydrogenase activity"/>
    <property type="evidence" value="ECO:0007669"/>
    <property type="project" value="TreeGrafter"/>
</dbReference>
<dbReference type="Proteomes" id="UP001165120">
    <property type="component" value="Unassembled WGS sequence"/>
</dbReference>
<keyword evidence="6" id="KW-1185">Reference proteome</keyword>
<keyword evidence="3" id="KW-0457">Lysine biosynthesis</keyword>
<evidence type="ECO:0000256" key="1">
    <source>
        <dbReference type="ARBA" id="ARBA00022857"/>
    </source>
</evidence>
<dbReference type="InterPro" id="IPR032095">
    <property type="entry name" value="Sacchrp_dh-like_C"/>
</dbReference>
<feature type="domain" description="Saccharopine dehydrogenase-like C-terminal" evidence="4">
    <location>
        <begin position="5"/>
        <end position="317"/>
    </location>
</feature>
<keyword evidence="1" id="KW-0521">NADP</keyword>
<dbReference type="GO" id="GO:0019878">
    <property type="term" value="P:lysine biosynthetic process via aminoadipic acid"/>
    <property type="evidence" value="ECO:0007669"/>
    <property type="project" value="TreeGrafter"/>
</dbReference>
<reference evidence="5" key="1">
    <citation type="submission" date="2023-04" db="EMBL/GenBank/DDBJ databases">
        <title>Candida boidinii NBRC 10035.</title>
        <authorList>
            <person name="Ichikawa N."/>
            <person name="Sato H."/>
            <person name="Tonouchi N."/>
        </authorList>
    </citation>
    <scope>NUCLEOTIDE SEQUENCE</scope>
    <source>
        <strain evidence="5">NBRC 10035</strain>
    </source>
</reference>
<dbReference type="PANTHER" id="PTHR11133:SF22">
    <property type="entry name" value="ALPHA-AMINOADIPIC SEMIALDEHYDE SYNTHASE, MITOCHONDRIAL"/>
    <property type="match status" value="1"/>
</dbReference>
<dbReference type="Pfam" id="PF16653">
    <property type="entry name" value="Sacchrp_dh_C"/>
    <property type="match status" value="1"/>
</dbReference>
<evidence type="ECO:0000259" key="4">
    <source>
        <dbReference type="Pfam" id="PF16653"/>
    </source>
</evidence>